<organism evidence="1 2">
    <name type="scientific">Sagittula stellata (strain ATCC 700073 / DSM 11524 / E-37)</name>
    <dbReference type="NCBI Taxonomy" id="388399"/>
    <lineage>
        <taxon>Bacteria</taxon>
        <taxon>Pseudomonadati</taxon>
        <taxon>Pseudomonadota</taxon>
        <taxon>Alphaproteobacteria</taxon>
        <taxon>Rhodobacterales</taxon>
        <taxon>Roseobacteraceae</taxon>
        <taxon>Sagittula</taxon>
    </lineage>
</organism>
<dbReference type="eggNOG" id="COG5568">
    <property type="taxonomic scope" value="Bacteria"/>
</dbReference>
<name>A3KB93_SAGS3</name>
<protein>
    <recommendedName>
        <fullName evidence="3">DUF1150 family protein</fullName>
    </recommendedName>
</protein>
<dbReference type="RefSeq" id="WP_005864273.1">
    <property type="nucleotide sequence ID" value="NZ_AAYA01000032.1"/>
</dbReference>
<dbReference type="Proteomes" id="UP000005713">
    <property type="component" value="Unassembled WGS sequence"/>
</dbReference>
<keyword evidence="2" id="KW-1185">Reference proteome</keyword>
<dbReference type="InterPro" id="IPR009531">
    <property type="entry name" value="DUF1150"/>
</dbReference>
<reference evidence="1 2" key="1">
    <citation type="submission" date="2006-06" db="EMBL/GenBank/DDBJ databases">
        <authorList>
            <person name="Moran M.A."/>
            <person name="Ferriera S."/>
            <person name="Johnson J."/>
            <person name="Kravitz S."/>
            <person name="Beeson K."/>
            <person name="Sutton G."/>
            <person name="Rogers Y.-H."/>
            <person name="Friedman R."/>
            <person name="Frazier M."/>
            <person name="Venter J.C."/>
        </authorList>
    </citation>
    <scope>NUCLEOTIDE SEQUENCE [LARGE SCALE GENOMIC DNA]</scope>
    <source>
        <strain evidence="1 2">E-37</strain>
    </source>
</reference>
<dbReference type="AlphaFoldDB" id="A3KB93"/>
<dbReference type="EMBL" id="AAYA01000032">
    <property type="protein sequence ID" value="EBA05565.1"/>
    <property type="molecule type" value="Genomic_DNA"/>
</dbReference>
<dbReference type="OrthoDB" id="7205167at2"/>
<gene>
    <name evidence="1" type="ORF">SSE37_14439</name>
</gene>
<comment type="caution">
    <text evidence="1">The sequence shown here is derived from an EMBL/GenBank/DDBJ whole genome shotgun (WGS) entry which is preliminary data.</text>
</comment>
<evidence type="ECO:0000313" key="1">
    <source>
        <dbReference type="EMBL" id="EBA05565.1"/>
    </source>
</evidence>
<dbReference type="Pfam" id="PF06620">
    <property type="entry name" value="DUF1150"/>
    <property type="match status" value="1"/>
</dbReference>
<sequence length="76" mass="8726">MHTKYDISKLMDEGRTVYVRPVQRDELPEDMQEQMGGRDTIYAVHRADGERLALVKDRSLAFALARQNDLAPVTVH</sequence>
<evidence type="ECO:0008006" key="3">
    <source>
        <dbReference type="Google" id="ProtNLM"/>
    </source>
</evidence>
<accession>A3KB93</accession>
<evidence type="ECO:0000313" key="2">
    <source>
        <dbReference type="Proteomes" id="UP000005713"/>
    </source>
</evidence>
<proteinExistence type="predicted"/>